<evidence type="ECO:0000256" key="1">
    <source>
        <dbReference type="ARBA" id="ARBA00004609"/>
    </source>
</evidence>
<feature type="domain" description="CFEM" evidence="18">
    <location>
        <begin position="1"/>
        <end position="112"/>
    </location>
</feature>
<feature type="region of interest" description="Disordered" evidence="16">
    <location>
        <begin position="105"/>
        <end position="181"/>
    </location>
</feature>
<feature type="chain" id="PRO_5002769230" evidence="17">
    <location>
        <begin position="17"/>
        <end position="202"/>
    </location>
</feature>
<dbReference type="Pfam" id="PF05730">
    <property type="entry name" value="CFEM"/>
    <property type="match status" value="1"/>
</dbReference>
<dbReference type="AlphaFoldDB" id="B1NNT9"/>
<evidence type="ECO:0000256" key="2">
    <source>
        <dbReference type="ARBA" id="ARBA00004613"/>
    </source>
</evidence>
<dbReference type="SMART" id="SM00747">
    <property type="entry name" value="CFEM"/>
    <property type="match status" value="1"/>
</dbReference>
<evidence type="ECO:0000256" key="15">
    <source>
        <dbReference type="PROSITE-ProRule" id="PRU01356"/>
    </source>
</evidence>
<feature type="disulfide bond" evidence="15">
    <location>
        <begin position="43"/>
        <end position="50"/>
    </location>
</feature>
<feature type="compositionally biased region" description="Low complexity" evidence="16">
    <location>
        <begin position="105"/>
        <end position="168"/>
    </location>
</feature>
<dbReference type="GO" id="GO:0098552">
    <property type="term" value="C:side of membrane"/>
    <property type="evidence" value="ECO:0007669"/>
    <property type="project" value="UniProtKB-KW"/>
</dbReference>
<keyword evidence="14" id="KW-0449">Lipoprotein</keyword>
<keyword evidence="5" id="KW-0964">Secreted</keyword>
<sequence>MKAVLALTATFAVANAALMPRQLDQIPSCALSCALSSLGSTGCAQTDFACICKANSFITALVPCVQGACSAAEYENTVKAAQGLCSAAGVTLSIPSGAVSTSAESSSAATSAPATTSAATETSAATTSAASSEATTSVVESSTGTMTTSSKTSVAPTSSTGNSTISGTAPPQPTGTEPGAASRNTVALGGLGAVVALVAAFL</sequence>
<accession>B1NNT9</accession>
<keyword evidence="10 15" id="KW-0408">Iron</keyword>
<feature type="signal peptide" evidence="17">
    <location>
        <begin position="1"/>
        <end position="16"/>
    </location>
</feature>
<keyword evidence="6 15" id="KW-0349">Heme</keyword>
<keyword evidence="9 17" id="KW-0732">Signal</keyword>
<evidence type="ECO:0000256" key="14">
    <source>
        <dbReference type="ARBA" id="ARBA00023288"/>
    </source>
</evidence>
<dbReference type="GO" id="GO:0005886">
    <property type="term" value="C:plasma membrane"/>
    <property type="evidence" value="ECO:0007669"/>
    <property type="project" value="UniProtKB-SubCell"/>
</dbReference>
<gene>
    <name evidence="19" type="primary">CFEM1</name>
</gene>
<evidence type="ECO:0000256" key="5">
    <source>
        <dbReference type="ARBA" id="ARBA00022525"/>
    </source>
</evidence>
<keyword evidence="7" id="KW-0336">GPI-anchor</keyword>
<proteinExistence type="evidence at transcript level"/>
<evidence type="ECO:0000259" key="18">
    <source>
        <dbReference type="PROSITE" id="PS52012"/>
    </source>
</evidence>
<feature type="disulfide bond" evidence="15">
    <location>
        <begin position="33"/>
        <end position="64"/>
    </location>
</feature>
<keyword evidence="8 15" id="KW-0479">Metal-binding</keyword>
<feature type="disulfide bond" evidence="15">
    <location>
        <begin position="52"/>
        <end position="85"/>
    </location>
</feature>
<dbReference type="GO" id="GO:0005576">
    <property type="term" value="C:extracellular region"/>
    <property type="evidence" value="ECO:0007669"/>
    <property type="project" value="UniProtKB-SubCell"/>
</dbReference>
<keyword evidence="11" id="KW-0472">Membrane</keyword>
<dbReference type="PANTHER" id="PTHR37928">
    <property type="entry name" value="CFEM DOMAIN PROTEIN (AFU_ORTHOLOGUE AFUA_6G14090)"/>
    <property type="match status" value="1"/>
</dbReference>
<comment type="similarity">
    <text evidence="3">Belongs to the RBT5 family.</text>
</comment>
<feature type="binding site" description="axial binding residue" evidence="15">
    <location>
        <position position="47"/>
    </location>
    <ligand>
        <name>heme</name>
        <dbReference type="ChEBI" id="CHEBI:30413"/>
    </ligand>
    <ligandPart>
        <name>Fe</name>
        <dbReference type="ChEBI" id="CHEBI:18248"/>
    </ligandPart>
</feature>
<protein>
    <submittedName>
        <fullName evidence="19">GPI anchored CFEM domain protein</fullName>
    </submittedName>
</protein>
<evidence type="ECO:0000256" key="3">
    <source>
        <dbReference type="ARBA" id="ARBA00010031"/>
    </source>
</evidence>
<evidence type="ECO:0000256" key="6">
    <source>
        <dbReference type="ARBA" id="ARBA00022617"/>
    </source>
</evidence>
<evidence type="ECO:0000256" key="13">
    <source>
        <dbReference type="ARBA" id="ARBA00023180"/>
    </source>
</evidence>
<dbReference type="PANTHER" id="PTHR37928:SF2">
    <property type="entry name" value="GPI ANCHORED CFEM DOMAIN PROTEIN (AFU_ORTHOLOGUE AFUA_6G10580)"/>
    <property type="match status" value="1"/>
</dbReference>
<evidence type="ECO:0000256" key="8">
    <source>
        <dbReference type="ARBA" id="ARBA00022723"/>
    </source>
</evidence>
<dbReference type="OMA" id="NSISCCV"/>
<dbReference type="PROSITE" id="PS52012">
    <property type="entry name" value="CFEM"/>
    <property type="match status" value="1"/>
</dbReference>
<evidence type="ECO:0000256" key="10">
    <source>
        <dbReference type="ARBA" id="ARBA00023004"/>
    </source>
</evidence>
<comment type="subcellular location">
    <subcellularLocation>
        <location evidence="1">Cell membrane</location>
        <topology evidence="1">Lipid-anchor</topology>
        <topology evidence="1">GPI-anchor</topology>
    </subcellularLocation>
    <subcellularLocation>
        <location evidence="2">Secreted</location>
    </subcellularLocation>
</comment>
<evidence type="ECO:0000256" key="16">
    <source>
        <dbReference type="SAM" id="MobiDB-lite"/>
    </source>
</evidence>
<keyword evidence="13" id="KW-0325">Glycoprotein</keyword>
<keyword evidence="12 15" id="KW-1015">Disulfide bond</keyword>
<evidence type="ECO:0000256" key="17">
    <source>
        <dbReference type="SAM" id="SignalP"/>
    </source>
</evidence>
<organism evidence="19">
    <name type="scientific">Dactylellina haptotyla</name>
    <dbReference type="NCBI Taxonomy" id="430498"/>
    <lineage>
        <taxon>Eukaryota</taxon>
        <taxon>Fungi</taxon>
        <taxon>Dikarya</taxon>
        <taxon>Ascomycota</taxon>
        <taxon>Pezizomycotina</taxon>
        <taxon>Orbiliomycetes</taxon>
        <taxon>Orbiliales</taxon>
        <taxon>Orbiliaceae</taxon>
        <taxon>Dactylellina</taxon>
    </lineage>
</organism>
<name>B1NNT9_9PEZI</name>
<evidence type="ECO:0000256" key="4">
    <source>
        <dbReference type="ARBA" id="ARBA00022475"/>
    </source>
</evidence>
<dbReference type="GO" id="GO:0046872">
    <property type="term" value="F:metal ion binding"/>
    <property type="evidence" value="ECO:0007669"/>
    <property type="project" value="UniProtKB-UniRule"/>
</dbReference>
<evidence type="ECO:0000256" key="12">
    <source>
        <dbReference type="ARBA" id="ARBA00023157"/>
    </source>
</evidence>
<keyword evidence="4" id="KW-1003">Cell membrane</keyword>
<dbReference type="InterPro" id="IPR008427">
    <property type="entry name" value="Extracellular_membr_CFEM_dom"/>
</dbReference>
<feature type="disulfide bond" evidence="15">
    <location>
        <begin position="29"/>
        <end position="69"/>
    </location>
</feature>
<dbReference type="EMBL" id="EF681767">
    <property type="protein sequence ID" value="ABV46587.1"/>
    <property type="molecule type" value="mRNA"/>
</dbReference>
<evidence type="ECO:0000256" key="11">
    <source>
        <dbReference type="ARBA" id="ARBA00023136"/>
    </source>
</evidence>
<dbReference type="InterPro" id="IPR051735">
    <property type="entry name" value="CFEM_domain"/>
</dbReference>
<evidence type="ECO:0000256" key="7">
    <source>
        <dbReference type="ARBA" id="ARBA00022622"/>
    </source>
</evidence>
<evidence type="ECO:0000313" key="19">
    <source>
        <dbReference type="EMBL" id="ABV46587.1"/>
    </source>
</evidence>
<evidence type="ECO:0000256" key="9">
    <source>
        <dbReference type="ARBA" id="ARBA00022729"/>
    </source>
</evidence>
<reference evidence="19" key="1">
    <citation type="journal article" date="2008" name="Environ. Microbiol.">
        <title>Paralysis of nematodes: shifts in the transcriptome of the nematode-trapping fungus Monacrosporium haptotylum during infection of Caenorhabditis elegans.</title>
        <authorList>
            <person name="Fekete C."/>
            <person name="Tholander M."/>
            <person name="Rajashekar B."/>
            <person name="Ahren D."/>
            <person name="Friman E."/>
            <person name="Johansson T."/>
            <person name="Tunlid A."/>
        </authorList>
    </citation>
    <scope>NUCLEOTIDE SEQUENCE</scope>
    <source>
        <strain evidence="19">CBS 200.50</strain>
    </source>
</reference>